<sequence>MRLLLQGRNCIPPGGEDGTRWASPHSQTHRALQNTRPTTAQPSLTEHQPNLTPRGWPGPMEAQKRKRMAPWLWGRRRGFSACLFPEPGRSASFPAMSGSSSCPAVLVFSVRLDGRSSTLLLHRAPCGGVSLHWQLACGVLPPFVCLFVCFQLRSVTGYLMSVCTHSREGLVSSPSKKTEDNFRFPKEHTRATTNRHTHHCLLSRGYVRCVWKARIGFAKA</sequence>
<accession>A0A9R1PJI0</accession>
<gene>
    <name evidence="2" type="ORF">TRITD_2Bv1G080340</name>
</gene>
<reference evidence="2 3" key="1">
    <citation type="submission" date="2017-09" db="EMBL/GenBank/DDBJ databases">
        <authorList>
            <consortium name="International Durum Wheat Genome Sequencing Consortium (IDWGSC)"/>
            <person name="Milanesi L."/>
        </authorList>
    </citation>
    <scope>NUCLEOTIDE SEQUENCE [LARGE SCALE GENOMIC DNA]</scope>
    <source>
        <strain evidence="3">cv. Svevo</strain>
    </source>
</reference>
<dbReference type="Proteomes" id="UP000324705">
    <property type="component" value="Chromosome 2B"/>
</dbReference>
<keyword evidence="3" id="KW-1185">Reference proteome</keyword>
<evidence type="ECO:0000313" key="3">
    <source>
        <dbReference type="Proteomes" id="UP000324705"/>
    </source>
</evidence>
<protein>
    <submittedName>
        <fullName evidence="2">Uncharacterized protein</fullName>
    </submittedName>
</protein>
<evidence type="ECO:0000256" key="1">
    <source>
        <dbReference type="SAM" id="MobiDB-lite"/>
    </source>
</evidence>
<proteinExistence type="predicted"/>
<dbReference type="Gramene" id="TRITD2Bv1G080340.4">
    <property type="protein sequence ID" value="TRITD2Bv1G080340.4"/>
    <property type="gene ID" value="TRITD2Bv1G080340"/>
</dbReference>
<evidence type="ECO:0000313" key="2">
    <source>
        <dbReference type="EMBL" id="VAH44598.1"/>
    </source>
</evidence>
<dbReference type="EMBL" id="LT934114">
    <property type="protein sequence ID" value="VAH44598.1"/>
    <property type="molecule type" value="Genomic_DNA"/>
</dbReference>
<name>A0A9R1PJI0_TRITD</name>
<organism evidence="2 3">
    <name type="scientific">Triticum turgidum subsp. durum</name>
    <name type="common">Durum wheat</name>
    <name type="synonym">Triticum durum</name>
    <dbReference type="NCBI Taxonomy" id="4567"/>
    <lineage>
        <taxon>Eukaryota</taxon>
        <taxon>Viridiplantae</taxon>
        <taxon>Streptophyta</taxon>
        <taxon>Embryophyta</taxon>
        <taxon>Tracheophyta</taxon>
        <taxon>Spermatophyta</taxon>
        <taxon>Magnoliopsida</taxon>
        <taxon>Liliopsida</taxon>
        <taxon>Poales</taxon>
        <taxon>Poaceae</taxon>
        <taxon>BOP clade</taxon>
        <taxon>Pooideae</taxon>
        <taxon>Triticodae</taxon>
        <taxon>Triticeae</taxon>
        <taxon>Triticinae</taxon>
        <taxon>Triticum</taxon>
    </lineage>
</organism>
<feature type="region of interest" description="Disordered" evidence="1">
    <location>
        <begin position="1"/>
        <end position="62"/>
    </location>
</feature>
<feature type="compositionally biased region" description="Polar residues" evidence="1">
    <location>
        <begin position="24"/>
        <end position="51"/>
    </location>
</feature>
<dbReference type="AlphaFoldDB" id="A0A9R1PJI0"/>